<reference evidence="7 8" key="1">
    <citation type="journal article" date="2011" name="J. Bacteriol.">
        <title>Whole-genome shotgun sequencing of the sulfur-oxidizing chemoautotroph Tetrathiobacter kashmirensis.</title>
        <authorList>
            <person name="Ghosh W."/>
            <person name="George A."/>
            <person name="Agarwal A."/>
            <person name="Raj P."/>
            <person name="Alam M."/>
            <person name="Pyne P."/>
            <person name="Das Gupta S.K."/>
        </authorList>
    </citation>
    <scope>NUCLEOTIDE SEQUENCE [LARGE SCALE GENOMIC DNA]</scope>
    <source>
        <strain evidence="7 8">WT001</strain>
    </source>
</reference>
<feature type="domain" description="Core-binding (CB)" evidence="6">
    <location>
        <begin position="120"/>
        <end position="203"/>
    </location>
</feature>
<dbReference type="AlphaFoldDB" id="I3UCN8"/>
<dbReference type="PROSITE" id="PS51900">
    <property type="entry name" value="CB"/>
    <property type="match status" value="1"/>
</dbReference>
<evidence type="ECO:0000256" key="1">
    <source>
        <dbReference type="ARBA" id="ARBA00008857"/>
    </source>
</evidence>
<dbReference type="PANTHER" id="PTHR30629:SF2">
    <property type="entry name" value="PROPHAGE INTEGRASE INTS-RELATED"/>
    <property type="match status" value="1"/>
</dbReference>
<dbReference type="InterPro" id="IPR010998">
    <property type="entry name" value="Integrase_recombinase_N"/>
</dbReference>
<evidence type="ECO:0000256" key="2">
    <source>
        <dbReference type="ARBA" id="ARBA00022908"/>
    </source>
</evidence>
<organism evidence="7 8">
    <name type="scientific">Advenella kashmirensis (strain DSM 17095 / LMG 22695 / WT001)</name>
    <name type="common">Tetrathiobacter kashmirensis</name>
    <dbReference type="NCBI Taxonomy" id="1036672"/>
    <lineage>
        <taxon>Bacteria</taxon>
        <taxon>Pseudomonadati</taxon>
        <taxon>Pseudomonadota</taxon>
        <taxon>Betaproteobacteria</taxon>
        <taxon>Burkholderiales</taxon>
        <taxon>Alcaligenaceae</taxon>
    </lineage>
</organism>
<evidence type="ECO:0000256" key="5">
    <source>
        <dbReference type="PROSITE-ProRule" id="PRU01248"/>
    </source>
</evidence>
<keyword evidence="4" id="KW-0233">DNA recombination</keyword>
<dbReference type="STRING" id="1036672.TKWG_13260"/>
<sequence>MYKAIKDLEPGKFRKLCAIQVAGSLEARLLSTGAIQFYWRSKLNGKQVRVPIGLFDDRAPPKSLKPTVLGYSIPAAIRKAEEIAHAHLENKDAGGYPALLDEKKERERGQYQAKVEAKEWTVKKLCLAYSDYLEKLGRISHREARNVLTRHVIDAWPDLAALPATSLTPDDVVNIIRKVHEAGKGRTANKVRSYIRAAFQVAKDARLDASIPVAFKNYKINFNPASDTKPDKKSNQADKRPLHKADLITYWQTIKDVPGLRGAVIRLHLLTGGQRIQQLVALLTADITKEHITLYDGKGRPGGEVRQHIVPLIPAARKALDEAGPMGLYALSTENGRTHISNATLSGWAQAAVADVLPTFQPKQIRSGVETLLASLGVSKEIRGRLQSHGITGVQAKHYDAYDYLPEKRSALLKLYNVLEQKGADVIHFNAA</sequence>
<accession>I3UCN8</accession>
<proteinExistence type="inferred from homology"/>
<reference evidence="8" key="2">
    <citation type="journal article" date="2013" name="PLoS ONE">
        <title>Genome implosion elicits host-confinement in Alcaligenaceae: evidence from the comparative genomics of Tetrathiobacter kashmirensis, a pathogen in the making.</title>
        <authorList>
            <person name="Ghosh W."/>
            <person name="Alam M."/>
            <person name="Roy C."/>
            <person name="Pyne P."/>
            <person name="George A."/>
            <person name="Chakraborty R."/>
            <person name="Majumder S."/>
            <person name="Agarwal A."/>
            <person name="Chakraborty S."/>
            <person name="Majumdar S."/>
            <person name="Gupta S.K."/>
        </authorList>
    </citation>
    <scope>NUCLEOTIDE SEQUENCE [LARGE SCALE GENOMIC DNA]</scope>
    <source>
        <strain evidence="8">WT001</strain>
    </source>
</reference>
<dbReference type="GO" id="GO:0006310">
    <property type="term" value="P:DNA recombination"/>
    <property type="evidence" value="ECO:0007669"/>
    <property type="project" value="UniProtKB-KW"/>
</dbReference>
<dbReference type="GO" id="GO:0003677">
    <property type="term" value="F:DNA binding"/>
    <property type="evidence" value="ECO:0007669"/>
    <property type="project" value="UniProtKB-UniRule"/>
</dbReference>
<dbReference type="InterPro" id="IPR013762">
    <property type="entry name" value="Integrase-like_cat_sf"/>
</dbReference>
<dbReference type="Proteomes" id="UP000005267">
    <property type="component" value="Chromosome"/>
</dbReference>
<evidence type="ECO:0000259" key="6">
    <source>
        <dbReference type="PROSITE" id="PS51900"/>
    </source>
</evidence>
<dbReference type="Pfam" id="PF22022">
    <property type="entry name" value="Phage_int_M"/>
    <property type="match status" value="1"/>
</dbReference>
<dbReference type="Gene3D" id="1.10.150.130">
    <property type="match status" value="1"/>
</dbReference>
<keyword evidence="8" id="KW-1185">Reference proteome</keyword>
<dbReference type="InterPro" id="IPR050808">
    <property type="entry name" value="Phage_Integrase"/>
</dbReference>
<dbReference type="PANTHER" id="PTHR30629">
    <property type="entry name" value="PROPHAGE INTEGRASE"/>
    <property type="match status" value="1"/>
</dbReference>
<comment type="similarity">
    <text evidence="1">Belongs to the 'phage' integrase family.</text>
</comment>
<evidence type="ECO:0000256" key="4">
    <source>
        <dbReference type="ARBA" id="ARBA00023172"/>
    </source>
</evidence>
<dbReference type="SUPFAM" id="SSF56349">
    <property type="entry name" value="DNA breaking-rejoining enzymes"/>
    <property type="match status" value="1"/>
</dbReference>
<dbReference type="RefSeq" id="WP_014750867.1">
    <property type="nucleotide sequence ID" value="NC_017964.1"/>
</dbReference>
<keyword evidence="2" id="KW-0229">DNA integration</keyword>
<evidence type="ECO:0000313" key="7">
    <source>
        <dbReference type="EMBL" id="AFK62776.1"/>
    </source>
</evidence>
<dbReference type="HOGENOM" id="CLU_027562_0_4_4"/>
<dbReference type="Gene3D" id="1.10.443.10">
    <property type="entry name" value="Intergrase catalytic core"/>
    <property type="match status" value="1"/>
</dbReference>
<dbReference type="GO" id="GO:0015074">
    <property type="term" value="P:DNA integration"/>
    <property type="evidence" value="ECO:0007669"/>
    <property type="project" value="UniProtKB-KW"/>
</dbReference>
<keyword evidence="3 5" id="KW-0238">DNA-binding</keyword>
<evidence type="ECO:0000256" key="3">
    <source>
        <dbReference type="ARBA" id="ARBA00023125"/>
    </source>
</evidence>
<dbReference type="KEGG" id="aka:TKWG_13260"/>
<dbReference type="EMBL" id="CP003555">
    <property type="protein sequence ID" value="AFK62776.1"/>
    <property type="molecule type" value="Genomic_DNA"/>
</dbReference>
<name>I3UCN8_ADVKW</name>
<dbReference type="InterPro" id="IPR011010">
    <property type="entry name" value="DNA_brk_join_enz"/>
</dbReference>
<protein>
    <submittedName>
        <fullName evidence="7">Phage integrase/recombinase</fullName>
    </submittedName>
</protein>
<evidence type="ECO:0000313" key="8">
    <source>
        <dbReference type="Proteomes" id="UP000005267"/>
    </source>
</evidence>
<dbReference type="InterPro" id="IPR053876">
    <property type="entry name" value="Phage_int_M"/>
</dbReference>
<dbReference type="InterPro" id="IPR044068">
    <property type="entry name" value="CB"/>
</dbReference>
<gene>
    <name evidence="7" type="ordered locus">TKWG_13260</name>
</gene>